<evidence type="ECO:0000256" key="10">
    <source>
        <dbReference type="ARBA" id="ARBA00023136"/>
    </source>
</evidence>
<dbReference type="PROSITE" id="PS50283">
    <property type="entry name" value="NA_SOLUT_SYMP_3"/>
    <property type="match status" value="1"/>
</dbReference>
<dbReference type="Proteomes" id="UP000241762">
    <property type="component" value="Chromosome"/>
</dbReference>
<keyword evidence="5 14" id="KW-0812">Transmembrane</keyword>
<feature type="transmembrane region" description="Helical" evidence="14">
    <location>
        <begin position="230"/>
        <end position="247"/>
    </location>
</feature>
<evidence type="ECO:0000256" key="3">
    <source>
        <dbReference type="ARBA" id="ARBA00022448"/>
    </source>
</evidence>
<keyword evidence="4" id="KW-1003">Cell membrane</keyword>
<feature type="transmembrane region" description="Helical" evidence="14">
    <location>
        <begin position="530"/>
        <end position="552"/>
    </location>
</feature>
<feature type="transmembrane region" description="Helical" evidence="14">
    <location>
        <begin position="592"/>
        <end position="610"/>
    </location>
</feature>
<sequence length="712" mass="79798">MNLDLLIFLTFLVLSLILGIMSSRKVTNISEYAIGGRNFSTPIMIATIIATWVDGAFFSYGLVETYRQGIYFIIPAIADCLGMMLIGWLLAPRMGEFLGKFSIVETMGQMFGSKVRIITVIFALIRCIGSLGVQFKVASKVLETIFDTSGEYATVLSAVIVIIYSTIGGIRAVTFTDVIQFFTFGCLIPAIGIILWQILGSNNTSIIYHTLSTSPLFDYSAAFNLHNPKSYHMFVMFVLLLCPQFEPTAFQRISMGRNINQVVKSFRIAGIICLIMQCIVIGIGILILTINPNINPDNLIQYIINSYTYAGFKGLVAVGIMAMIMSSADSLINSLSIIFAHDLCRPLGFKWARNELLVARVTAVVAGLIGIFLALQFDRVLSLVLSFTTLYIPIVSLPFILVVLGFRSSGNSVLAGTFGSLLVIVICRMFLGKTPIQTFLPSLIANLICLFAYHYFMKQPGGWNGGNSNSGSSSKISKTKQFITSIKNFHFTKFMEKNSPSNQAIYCYTGIFCFLSFGLNIITIKYNLEIFSNFIHSSTFWVLFIATSLFIYPLWSCYLKNRKIILSLIWNISVLYSLVFVGFMFAVASNFASVQVMILVFNLIAIVLLVRWQWALVLILFGVFGAWKFTNVYFLQLTYADGISWKLQVIYTLVLVGSLLLIFLKSKQKDINYRQKSIPETLSPLTKRPEIQKYRKKLDAATIAHMFFDFYK</sequence>
<keyword evidence="6" id="KW-0769">Symport</keyword>
<feature type="transmembrane region" description="Helical" evidence="14">
    <location>
        <begin position="43"/>
        <end position="63"/>
    </location>
</feature>
<keyword evidence="7 14" id="KW-1133">Transmembrane helix</keyword>
<feature type="transmembrane region" description="Helical" evidence="14">
    <location>
        <begin position="645"/>
        <end position="664"/>
    </location>
</feature>
<gene>
    <name evidence="15" type="ORF">phytr_9660</name>
</gene>
<reference evidence="15 16" key="1">
    <citation type="submission" date="2018-03" db="EMBL/GenBank/DDBJ databases">
        <title>A gene transfer event suggests a long-term partnership between eustigmatophyte algae and a novel lineage of endosymbiotic bacteria.</title>
        <authorList>
            <person name="Yurchenko T."/>
            <person name="Sevcikova T."/>
            <person name="Pribyl P."/>
            <person name="El Karkouri K."/>
            <person name="Klimes V."/>
            <person name="Amaral R."/>
            <person name="Zbrankova V."/>
            <person name="Kim E."/>
            <person name="Raoult D."/>
            <person name="Santos L.M.A."/>
            <person name="Elias M."/>
        </authorList>
    </citation>
    <scope>NUCLEOTIDE SEQUENCE [LARGE SCALE GENOMIC DNA]</scope>
    <source>
        <strain evidence="15">CCALA 838</strain>
    </source>
</reference>
<evidence type="ECO:0000256" key="7">
    <source>
        <dbReference type="ARBA" id="ARBA00022989"/>
    </source>
</evidence>
<keyword evidence="9" id="KW-0406">Ion transport</keyword>
<evidence type="ECO:0000313" key="15">
    <source>
        <dbReference type="EMBL" id="AVP87894.1"/>
    </source>
</evidence>
<dbReference type="EMBL" id="CP027845">
    <property type="protein sequence ID" value="AVP87894.1"/>
    <property type="molecule type" value="Genomic_DNA"/>
</dbReference>
<feature type="transmembrane region" description="Helical" evidence="14">
    <location>
        <begin position="383"/>
        <end position="406"/>
    </location>
</feature>
<dbReference type="Gene3D" id="1.20.1730.10">
    <property type="entry name" value="Sodium/glucose cotransporter"/>
    <property type="match status" value="1"/>
</dbReference>
<dbReference type="KEGG" id="ptc:phytr_9660"/>
<dbReference type="AlphaFoldDB" id="A0A2P1P9F1"/>
<feature type="transmembrane region" description="Helical" evidence="14">
    <location>
        <begin position="69"/>
        <end position="91"/>
    </location>
</feature>
<protein>
    <recommendedName>
        <fullName evidence="17">Sodium:solute symporter family protein</fullName>
    </recommendedName>
</protein>
<dbReference type="InterPro" id="IPR050277">
    <property type="entry name" value="Sodium:Solute_Symporter"/>
</dbReference>
<evidence type="ECO:0008006" key="17">
    <source>
        <dbReference type="Google" id="ProtNLM"/>
    </source>
</evidence>
<evidence type="ECO:0000256" key="13">
    <source>
        <dbReference type="RuleBase" id="RU362091"/>
    </source>
</evidence>
<feature type="transmembrane region" description="Helical" evidence="14">
    <location>
        <begin position="6"/>
        <end position="22"/>
    </location>
</feature>
<feature type="transmembrane region" description="Helical" evidence="14">
    <location>
        <begin position="268"/>
        <end position="290"/>
    </location>
</feature>
<evidence type="ECO:0000256" key="14">
    <source>
        <dbReference type="SAM" id="Phobius"/>
    </source>
</evidence>
<keyword evidence="8" id="KW-0915">Sodium</keyword>
<evidence type="ECO:0000256" key="8">
    <source>
        <dbReference type="ARBA" id="ARBA00023053"/>
    </source>
</evidence>
<dbReference type="InterPro" id="IPR001734">
    <property type="entry name" value="Na/solute_symporter"/>
</dbReference>
<evidence type="ECO:0000256" key="9">
    <source>
        <dbReference type="ARBA" id="ARBA00023065"/>
    </source>
</evidence>
<comment type="subcellular location">
    <subcellularLocation>
        <location evidence="1">Cell membrane</location>
        <topology evidence="1">Multi-pass membrane protein</topology>
    </subcellularLocation>
</comment>
<keyword evidence="10 14" id="KW-0472">Membrane</keyword>
<dbReference type="SUPFAM" id="SSF81665">
    <property type="entry name" value="Calcium ATPase, transmembrane domain M"/>
    <property type="match status" value="1"/>
</dbReference>
<comment type="catalytic activity">
    <reaction evidence="12">
        <text>L-proline(in) + Na(+)(in) = L-proline(out) + Na(+)(out)</text>
        <dbReference type="Rhea" id="RHEA:28967"/>
        <dbReference type="ChEBI" id="CHEBI:29101"/>
        <dbReference type="ChEBI" id="CHEBI:60039"/>
    </reaction>
</comment>
<evidence type="ECO:0000256" key="1">
    <source>
        <dbReference type="ARBA" id="ARBA00004651"/>
    </source>
</evidence>
<name>A0A2P1P9F1_9RICK</name>
<feature type="transmembrane region" description="Helical" evidence="14">
    <location>
        <begin position="617"/>
        <end position="639"/>
    </location>
</feature>
<feature type="transmembrane region" description="Helical" evidence="14">
    <location>
        <begin position="413"/>
        <end position="431"/>
    </location>
</feature>
<evidence type="ECO:0000256" key="12">
    <source>
        <dbReference type="ARBA" id="ARBA00033708"/>
    </source>
</evidence>
<dbReference type="PANTHER" id="PTHR48086">
    <property type="entry name" value="SODIUM/PROLINE SYMPORTER-RELATED"/>
    <property type="match status" value="1"/>
</dbReference>
<feature type="transmembrane region" description="Helical" evidence="14">
    <location>
        <begin position="564"/>
        <end position="586"/>
    </location>
</feature>
<keyword evidence="3" id="KW-0813">Transport</keyword>
<evidence type="ECO:0000256" key="4">
    <source>
        <dbReference type="ARBA" id="ARBA00022475"/>
    </source>
</evidence>
<evidence type="ECO:0000313" key="16">
    <source>
        <dbReference type="Proteomes" id="UP000241762"/>
    </source>
</evidence>
<proteinExistence type="inferred from homology"/>
<feature type="transmembrane region" description="Helical" evidence="14">
    <location>
        <begin position="155"/>
        <end position="174"/>
    </location>
</feature>
<feature type="transmembrane region" description="Helical" evidence="14">
    <location>
        <begin position="117"/>
        <end position="135"/>
    </location>
</feature>
<dbReference type="GO" id="GO:0015293">
    <property type="term" value="F:symporter activity"/>
    <property type="evidence" value="ECO:0007669"/>
    <property type="project" value="UniProtKB-KW"/>
</dbReference>
<keyword evidence="16" id="KW-1185">Reference proteome</keyword>
<dbReference type="InterPro" id="IPR038377">
    <property type="entry name" value="Na/Glc_symporter_sf"/>
</dbReference>
<evidence type="ECO:0000256" key="6">
    <source>
        <dbReference type="ARBA" id="ARBA00022847"/>
    </source>
</evidence>
<keyword evidence="11" id="KW-0739">Sodium transport</keyword>
<comment type="similarity">
    <text evidence="2 13">Belongs to the sodium:solute symporter (SSF) (TC 2.A.21) family.</text>
</comment>
<evidence type="ECO:0000256" key="5">
    <source>
        <dbReference type="ARBA" id="ARBA00022692"/>
    </source>
</evidence>
<dbReference type="CDD" id="cd10322">
    <property type="entry name" value="SLC5sbd"/>
    <property type="match status" value="1"/>
</dbReference>
<dbReference type="GO" id="GO:0006814">
    <property type="term" value="P:sodium ion transport"/>
    <property type="evidence" value="ECO:0007669"/>
    <property type="project" value="UniProtKB-KW"/>
</dbReference>
<organism evidence="15 16">
    <name type="scientific">Candidatus Phycorickettsia trachydisci</name>
    <dbReference type="NCBI Taxonomy" id="2115978"/>
    <lineage>
        <taxon>Bacteria</taxon>
        <taxon>Pseudomonadati</taxon>
        <taxon>Pseudomonadota</taxon>
        <taxon>Alphaproteobacteria</taxon>
        <taxon>Rickettsiales</taxon>
        <taxon>Rickettsiaceae</taxon>
        <taxon>Candidatus Phycorickettsia</taxon>
    </lineage>
</organism>
<evidence type="ECO:0000256" key="11">
    <source>
        <dbReference type="ARBA" id="ARBA00023201"/>
    </source>
</evidence>
<evidence type="ECO:0000256" key="2">
    <source>
        <dbReference type="ARBA" id="ARBA00006434"/>
    </source>
</evidence>
<feature type="transmembrane region" description="Helical" evidence="14">
    <location>
        <begin position="505"/>
        <end position="524"/>
    </location>
</feature>
<dbReference type="GO" id="GO:0005886">
    <property type="term" value="C:plasma membrane"/>
    <property type="evidence" value="ECO:0007669"/>
    <property type="project" value="UniProtKB-SubCell"/>
</dbReference>
<feature type="transmembrane region" description="Helical" evidence="14">
    <location>
        <begin position="181"/>
        <end position="199"/>
    </location>
</feature>
<feature type="transmembrane region" description="Helical" evidence="14">
    <location>
        <begin position="356"/>
        <end position="377"/>
    </location>
</feature>
<dbReference type="InterPro" id="IPR023298">
    <property type="entry name" value="ATPase_P-typ_TM_dom_sf"/>
</dbReference>
<accession>A0A2P1P9F1</accession>
<dbReference type="PANTHER" id="PTHR48086:SF3">
    <property type="entry name" value="SODIUM_PROLINE SYMPORTER"/>
    <property type="match status" value="1"/>
</dbReference>
<feature type="transmembrane region" description="Helical" evidence="14">
    <location>
        <begin position="310"/>
        <end position="335"/>
    </location>
</feature>
<dbReference type="Pfam" id="PF00474">
    <property type="entry name" value="SSF"/>
    <property type="match status" value="1"/>
</dbReference>